<dbReference type="Gene3D" id="3.40.430.10">
    <property type="entry name" value="Dihydrofolate Reductase, subunit A"/>
    <property type="match status" value="1"/>
</dbReference>
<dbReference type="InterPro" id="IPR002734">
    <property type="entry name" value="RibDG_C"/>
</dbReference>
<organism evidence="2 3">
    <name type="scientific">Planotetraspora thailandica</name>
    <dbReference type="NCBI Taxonomy" id="487172"/>
    <lineage>
        <taxon>Bacteria</taxon>
        <taxon>Bacillati</taxon>
        <taxon>Actinomycetota</taxon>
        <taxon>Actinomycetes</taxon>
        <taxon>Streptosporangiales</taxon>
        <taxon>Streptosporangiaceae</taxon>
        <taxon>Planotetraspora</taxon>
    </lineage>
</organism>
<feature type="domain" description="Bacterial bifunctional deaminase-reductase C-terminal" evidence="1">
    <location>
        <begin position="8"/>
        <end position="171"/>
    </location>
</feature>
<evidence type="ECO:0000313" key="2">
    <source>
        <dbReference type="EMBL" id="GII52696.1"/>
    </source>
</evidence>
<protein>
    <submittedName>
        <fullName evidence="2">Deaminase reductase</fullName>
    </submittedName>
</protein>
<dbReference type="Pfam" id="PF01872">
    <property type="entry name" value="RibD_C"/>
    <property type="match status" value="1"/>
</dbReference>
<comment type="caution">
    <text evidence="2">The sequence shown here is derived from an EMBL/GenBank/DDBJ whole genome shotgun (WGS) entry which is preliminary data.</text>
</comment>
<name>A0A8J3V0B1_9ACTN</name>
<reference evidence="2" key="1">
    <citation type="submission" date="2021-01" db="EMBL/GenBank/DDBJ databases">
        <title>Whole genome shotgun sequence of Planotetraspora thailandica NBRC 104271.</title>
        <authorList>
            <person name="Komaki H."/>
            <person name="Tamura T."/>
        </authorList>
    </citation>
    <scope>NUCLEOTIDE SEQUENCE</scope>
    <source>
        <strain evidence="2">NBRC 104271</strain>
    </source>
</reference>
<evidence type="ECO:0000259" key="1">
    <source>
        <dbReference type="Pfam" id="PF01872"/>
    </source>
</evidence>
<evidence type="ECO:0000313" key="3">
    <source>
        <dbReference type="Proteomes" id="UP000605992"/>
    </source>
</evidence>
<dbReference type="PANTHER" id="PTHR38011:SF2">
    <property type="entry name" value="BIFUNCTIONAL DEAMINASE-REDUCTASE DOMAIN PROTEIN"/>
    <property type="match status" value="1"/>
</dbReference>
<keyword evidence="3" id="KW-1185">Reference proteome</keyword>
<dbReference type="InterPro" id="IPR050765">
    <property type="entry name" value="Riboflavin_Biosynth_HTPR"/>
</dbReference>
<dbReference type="AlphaFoldDB" id="A0A8J3V0B1"/>
<dbReference type="RefSeq" id="WP_203942996.1">
    <property type="nucleotide sequence ID" value="NZ_BOOR01000007.1"/>
</dbReference>
<dbReference type="InterPro" id="IPR024072">
    <property type="entry name" value="DHFR-like_dom_sf"/>
</dbReference>
<gene>
    <name evidence="2" type="ORF">Pth03_10850</name>
</gene>
<dbReference type="PANTHER" id="PTHR38011">
    <property type="entry name" value="DIHYDROFOLATE REDUCTASE FAMILY PROTEIN (AFU_ORTHOLOGUE AFUA_8G06820)"/>
    <property type="match status" value="1"/>
</dbReference>
<sequence length="178" mass="19262">MGSIKSGLFISLDGVTEAPDTWHFGYFNDEMGNAVGSLMAGNDAMLLGRHTYDEFASYWPNADADDPMTKQMNSAKKYVVSNTLTQADWENTTVVGGEDVYDQLRALKADQNLGMTGSGTLVRSLLAEGLIDELHLLVHPVVLGTGQRLFEGSAKVPLKLVSSATFSTGVLHLVYTNE</sequence>
<dbReference type="GO" id="GO:0009231">
    <property type="term" value="P:riboflavin biosynthetic process"/>
    <property type="evidence" value="ECO:0007669"/>
    <property type="project" value="InterPro"/>
</dbReference>
<dbReference type="GO" id="GO:0008703">
    <property type="term" value="F:5-amino-6-(5-phosphoribosylamino)uracil reductase activity"/>
    <property type="evidence" value="ECO:0007669"/>
    <property type="project" value="InterPro"/>
</dbReference>
<dbReference type="SUPFAM" id="SSF53597">
    <property type="entry name" value="Dihydrofolate reductase-like"/>
    <property type="match status" value="1"/>
</dbReference>
<dbReference type="EMBL" id="BOOR01000007">
    <property type="protein sequence ID" value="GII52696.1"/>
    <property type="molecule type" value="Genomic_DNA"/>
</dbReference>
<accession>A0A8J3V0B1</accession>
<dbReference type="Proteomes" id="UP000605992">
    <property type="component" value="Unassembled WGS sequence"/>
</dbReference>
<proteinExistence type="predicted"/>